<accession>A0A074ZL54</accession>
<keyword evidence="3" id="KW-1185">Reference proteome</keyword>
<dbReference type="GO" id="GO:0007035">
    <property type="term" value="P:vacuolar acidification"/>
    <property type="evidence" value="ECO:0007669"/>
    <property type="project" value="TreeGrafter"/>
</dbReference>
<organism evidence="2 3">
    <name type="scientific">Opisthorchis viverrini</name>
    <name type="common">Southeast Asian liver fluke</name>
    <dbReference type="NCBI Taxonomy" id="6198"/>
    <lineage>
        <taxon>Eukaryota</taxon>
        <taxon>Metazoa</taxon>
        <taxon>Spiralia</taxon>
        <taxon>Lophotrochozoa</taxon>
        <taxon>Platyhelminthes</taxon>
        <taxon>Trematoda</taxon>
        <taxon>Digenea</taxon>
        <taxon>Opisthorchiida</taxon>
        <taxon>Opisthorchiata</taxon>
        <taxon>Opisthorchiidae</taxon>
        <taxon>Opisthorchis</taxon>
    </lineage>
</organism>
<dbReference type="PANTHER" id="PTHR13950">
    <property type="entry name" value="RABCONNECTIN-RELATED"/>
    <property type="match status" value="1"/>
</dbReference>
<evidence type="ECO:0000256" key="1">
    <source>
        <dbReference type="SAM" id="MobiDB-lite"/>
    </source>
</evidence>
<dbReference type="GeneID" id="20327889"/>
<evidence type="ECO:0000313" key="3">
    <source>
        <dbReference type="Proteomes" id="UP000054324"/>
    </source>
</evidence>
<sequence length="370" mass="40912">AYASGCDVVILNECFIRVQIIPWDKLDGLIVQAVSCSPYDGKIAVANSKRIYIYSPKCLAAMPLEGSTRDGITPGCPSPDRGSREAEVGFEPRTFRSLSTGSTVRCSLSNVTWYLQHCIDLPAQTLVCCLAWSHESCFSTRKSGLLVAQNDGQLIMWRPPSSPDQLRRAHPPQFLLGSSPLGSETTSVGELSMDEISGDIPIPWQNSESWKSLSIGNLPGTPLQMEFSPDGRYFATLFQSPGDKKTTKIFVWFQANQHLPDLDDRSSDGTLTEERWEHMVLPHPVSALYFTWRSCSPYLPVHIGQTAQRKVDRSLLKDSAMEAQSRSMGLRFTPQRLIAGAVEIAQHPSVNRIKGSELEDVIGIVPDRSS</sequence>
<dbReference type="InterPro" id="IPR036322">
    <property type="entry name" value="WD40_repeat_dom_sf"/>
</dbReference>
<name>A0A074ZL54_OPIVI</name>
<dbReference type="Gene3D" id="2.130.10.10">
    <property type="entry name" value="YVTN repeat-like/Quinoprotein amine dehydrogenase"/>
    <property type="match status" value="1"/>
</dbReference>
<dbReference type="GO" id="GO:0043291">
    <property type="term" value="C:RAVE complex"/>
    <property type="evidence" value="ECO:0007669"/>
    <property type="project" value="TreeGrafter"/>
</dbReference>
<proteinExistence type="predicted"/>
<reference evidence="2 3" key="1">
    <citation type="submission" date="2013-11" db="EMBL/GenBank/DDBJ databases">
        <title>Opisthorchis viverrini - life in the bile duct.</title>
        <authorList>
            <person name="Young N.D."/>
            <person name="Nagarajan N."/>
            <person name="Lin S.J."/>
            <person name="Korhonen P.K."/>
            <person name="Jex A.R."/>
            <person name="Hall R.S."/>
            <person name="Safavi-Hemami H."/>
            <person name="Kaewkong W."/>
            <person name="Bertrand D."/>
            <person name="Gao S."/>
            <person name="Seet Q."/>
            <person name="Wongkham S."/>
            <person name="Teh B.T."/>
            <person name="Wongkham C."/>
            <person name="Intapan P.M."/>
            <person name="Maleewong W."/>
            <person name="Yang X."/>
            <person name="Hu M."/>
            <person name="Wang Z."/>
            <person name="Hofmann A."/>
            <person name="Sternberg P.W."/>
            <person name="Tan P."/>
            <person name="Wang J."/>
            <person name="Gasser R.B."/>
        </authorList>
    </citation>
    <scope>NUCLEOTIDE SEQUENCE [LARGE SCALE GENOMIC DNA]</scope>
</reference>
<dbReference type="KEGG" id="ovi:T265_13722"/>
<dbReference type="InterPro" id="IPR052208">
    <property type="entry name" value="DmX-like/RAVE_component"/>
</dbReference>
<dbReference type="RefSeq" id="XP_009168459.1">
    <property type="nucleotide sequence ID" value="XM_009170195.1"/>
</dbReference>
<dbReference type="SUPFAM" id="SSF50978">
    <property type="entry name" value="WD40 repeat-like"/>
    <property type="match status" value="1"/>
</dbReference>
<protein>
    <submittedName>
        <fullName evidence="2">Uncharacterized protein</fullName>
    </submittedName>
</protein>
<dbReference type="InterPro" id="IPR015943">
    <property type="entry name" value="WD40/YVTN_repeat-like_dom_sf"/>
</dbReference>
<dbReference type="STRING" id="6198.A0A074ZL54"/>
<dbReference type="AlphaFoldDB" id="A0A074ZL54"/>
<dbReference type="Proteomes" id="UP000054324">
    <property type="component" value="Unassembled WGS sequence"/>
</dbReference>
<feature type="region of interest" description="Disordered" evidence="1">
    <location>
        <begin position="161"/>
        <end position="187"/>
    </location>
</feature>
<dbReference type="OrthoDB" id="342131at2759"/>
<feature type="non-terminal residue" evidence="2">
    <location>
        <position position="1"/>
    </location>
</feature>
<evidence type="ECO:0000313" key="2">
    <source>
        <dbReference type="EMBL" id="KER27796.1"/>
    </source>
</evidence>
<dbReference type="PANTHER" id="PTHR13950:SF9">
    <property type="entry name" value="RABCONNECTIN-3A"/>
    <property type="match status" value="1"/>
</dbReference>
<gene>
    <name evidence="2" type="ORF">T265_13722</name>
</gene>
<dbReference type="EMBL" id="KL596714">
    <property type="protein sequence ID" value="KER27796.1"/>
    <property type="molecule type" value="Genomic_DNA"/>
</dbReference>
<dbReference type="CTD" id="20327889"/>